<organism evidence="10 11">
    <name type="scientific">Niabella ginsenosidivorans</name>
    <dbReference type="NCBI Taxonomy" id="1176587"/>
    <lineage>
        <taxon>Bacteria</taxon>
        <taxon>Pseudomonadati</taxon>
        <taxon>Bacteroidota</taxon>
        <taxon>Chitinophagia</taxon>
        <taxon>Chitinophagales</taxon>
        <taxon>Chitinophagaceae</taxon>
        <taxon>Niabella</taxon>
    </lineage>
</organism>
<evidence type="ECO:0000256" key="5">
    <source>
        <dbReference type="PIRSR" id="PIRSR606710-1"/>
    </source>
</evidence>
<dbReference type="Proteomes" id="UP000077667">
    <property type="component" value="Chromosome"/>
</dbReference>
<keyword evidence="3 7" id="KW-0378">Hydrolase</keyword>
<dbReference type="SUPFAM" id="SSF75005">
    <property type="entry name" value="Arabinanase/levansucrase/invertase"/>
    <property type="match status" value="1"/>
</dbReference>
<evidence type="ECO:0000313" key="11">
    <source>
        <dbReference type="Proteomes" id="UP000077667"/>
    </source>
</evidence>
<feature type="active site" description="Proton donor" evidence="5">
    <location>
        <position position="226"/>
    </location>
</feature>
<dbReference type="Gene3D" id="2.115.10.20">
    <property type="entry name" value="Glycosyl hydrolase domain, family 43"/>
    <property type="match status" value="1"/>
</dbReference>
<dbReference type="KEGG" id="nia:A8C56_13470"/>
<dbReference type="EMBL" id="CP015772">
    <property type="protein sequence ID" value="ANH81852.1"/>
    <property type="molecule type" value="Genomic_DNA"/>
</dbReference>
<dbReference type="GO" id="GO:0004553">
    <property type="term" value="F:hydrolase activity, hydrolyzing O-glycosyl compounds"/>
    <property type="evidence" value="ECO:0007669"/>
    <property type="project" value="InterPro"/>
</dbReference>
<dbReference type="InterPro" id="IPR016828">
    <property type="entry name" value="Alpha-L-arabinofuranosidase"/>
</dbReference>
<proteinExistence type="inferred from homology"/>
<gene>
    <name evidence="10" type="ORF">A8C56_13470</name>
</gene>
<dbReference type="AlphaFoldDB" id="A0A1A9I590"/>
<evidence type="ECO:0000256" key="9">
    <source>
        <dbReference type="SAM" id="SignalP"/>
    </source>
</evidence>
<evidence type="ECO:0000256" key="4">
    <source>
        <dbReference type="ARBA" id="ARBA00023295"/>
    </source>
</evidence>
<feature type="signal peptide" evidence="9">
    <location>
        <begin position="1"/>
        <end position="22"/>
    </location>
</feature>
<dbReference type="OrthoDB" id="177947at2"/>
<evidence type="ECO:0000256" key="2">
    <source>
        <dbReference type="ARBA" id="ARBA00022729"/>
    </source>
</evidence>
<dbReference type="PROSITE" id="PS51257">
    <property type="entry name" value="PROKAR_LIPOPROTEIN"/>
    <property type="match status" value="1"/>
</dbReference>
<protein>
    <recommendedName>
        <fullName evidence="12">Glycosyl hydrolase family 43</fullName>
    </recommendedName>
</protein>
<dbReference type="STRING" id="1176587.A8C56_13470"/>
<feature type="site" description="Important for catalytic activity, responsible for pKa modulation of the active site Glu and correct orientation of both the proton donor and substrate" evidence="6">
    <location>
        <position position="165"/>
    </location>
</feature>
<dbReference type="GO" id="GO:0005975">
    <property type="term" value="P:carbohydrate metabolic process"/>
    <property type="evidence" value="ECO:0007669"/>
    <property type="project" value="InterPro"/>
</dbReference>
<keyword evidence="2 9" id="KW-0732">Signal</keyword>
<accession>A0A1A9I590</accession>
<feature type="region of interest" description="Disordered" evidence="8">
    <location>
        <begin position="333"/>
        <end position="355"/>
    </location>
</feature>
<evidence type="ECO:0000256" key="6">
    <source>
        <dbReference type="PIRSR" id="PIRSR606710-2"/>
    </source>
</evidence>
<dbReference type="CDD" id="cd18820">
    <property type="entry name" value="GH43_LbAraf43-like"/>
    <property type="match status" value="1"/>
</dbReference>
<dbReference type="PIRSF" id="PIRSF025414">
    <property type="entry name" value="Alpha-L-arabinofuranosidase"/>
    <property type="match status" value="1"/>
</dbReference>
<dbReference type="InterPro" id="IPR023296">
    <property type="entry name" value="Glyco_hydro_beta-prop_sf"/>
</dbReference>
<reference evidence="10 11" key="1">
    <citation type="submission" date="2016-05" db="EMBL/GenBank/DDBJ databases">
        <title>Niabella ginsenosidivorans BS26 whole genome sequencing.</title>
        <authorList>
            <person name="Im W.T."/>
            <person name="Siddiqi M.Z."/>
        </authorList>
    </citation>
    <scope>NUCLEOTIDE SEQUENCE [LARGE SCALE GENOMIC DNA]</scope>
    <source>
        <strain evidence="10 11">BS26</strain>
    </source>
</reference>
<evidence type="ECO:0000256" key="8">
    <source>
        <dbReference type="SAM" id="MobiDB-lite"/>
    </source>
</evidence>
<evidence type="ECO:0000256" key="1">
    <source>
        <dbReference type="ARBA" id="ARBA00009865"/>
    </source>
</evidence>
<keyword evidence="4 7" id="KW-0326">Glycosidase</keyword>
<dbReference type="Pfam" id="PF04616">
    <property type="entry name" value="Glyco_hydro_43"/>
    <property type="match status" value="1"/>
</dbReference>
<evidence type="ECO:0000313" key="10">
    <source>
        <dbReference type="EMBL" id="ANH81852.1"/>
    </source>
</evidence>
<feature type="active site" description="Proton acceptor" evidence="5">
    <location>
        <position position="52"/>
    </location>
</feature>
<dbReference type="RefSeq" id="WP_067756954.1">
    <property type="nucleotide sequence ID" value="NZ_CP015772.1"/>
</dbReference>
<keyword evidence="11" id="KW-1185">Reference proteome</keyword>
<evidence type="ECO:0000256" key="3">
    <source>
        <dbReference type="ARBA" id="ARBA00022801"/>
    </source>
</evidence>
<feature type="chain" id="PRO_5008389892" description="Glycosyl hydrolase family 43" evidence="9">
    <location>
        <begin position="23"/>
        <end position="355"/>
    </location>
</feature>
<sequence length="355" mass="39053">MKKVIIIIVLPLALFISWLACAKSSAPKQYTAPVSSLRDSLFYNPLLPSGADPWVYKKGTVFYYMATNGVNITILKTAAISALAQAPAKTVWSPPASGPDSKNIWAPELHYLNQKWYLYYSAGASADLSTQRCFVLENTADDPLTGQWTAKGKIGDPDADYFSIDGSVFEYNGKLYFIWSGTASGKDNIQRIYIAEMKNPWTLKTHRIQISMPEYSWEKTGGQVNEGPEALIGPSGDLFIIFSVSQCATDDYGLGQLRLKTGGDPLNPADWIKKPVPVFSKSIRNNVFGPGHNGFFKSKDEQEDWIIYHANNASGQGCGGTRNPRIQKFTWNADGSPRFGEPAAVAQKQTKPSGE</sequence>
<comment type="similarity">
    <text evidence="1 7">Belongs to the glycosyl hydrolase 43 family.</text>
</comment>
<dbReference type="PANTHER" id="PTHR43817">
    <property type="entry name" value="GLYCOSYL HYDROLASE"/>
    <property type="match status" value="1"/>
</dbReference>
<name>A0A1A9I590_9BACT</name>
<dbReference type="InterPro" id="IPR006710">
    <property type="entry name" value="Glyco_hydro_43"/>
</dbReference>
<evidence type="ECO:0008006" key="12">
    <source>
        <dbReference type="Google" id="ProtNLM"/>
    </source>
</evidence>
<evidence type="ECO:0000256" key="7">
    <source>
        <dbReference type="RuleBase" id="RU361187"/>
    </source>
</evidence>
<dbReference type="PANTHER" id="PTHR43817:SF1">
    <property type="entry name" value="HYDROLASE, FAMILY 43, PUTATIVE (AFU_ORTHOLOGUE AFUA_3G01660)-RELATED"/>
    <property type="match status" value="1"/>
</dbReference>